<feature type="region of interest" description="Disordered" evidence="1">
    <location>
        <begin position="87"/>
        <end position="137"/>
    </location>
</feature>
<reference evidence="2" key="1">
    <citation type="journal article" date="2012" name="Nature">
        <title>The oyster genome reveals stress adaptation and complexity of shell formation.</title>
        <authorList>
            <person name="Zhang G."/>
            <person name="Fang X."/>
            <person name="Guo X."/>
            <person name="Li L."/>
            <person name="Luo R."/>
            <person name="Xu F."/>
            <person name="Yang P."/>
            <person name="Zhang L."/>
            <person name="Wang X."/>
            <person name="Qi H."/>
            <person name="Xiong Z."/>
            <person name="Que H."/>
            <person name="Xie Y."/>
            <person name="Holland P.W."/>
            <person name="Paps J."/>
            <person name="Zhu Y."/>
            <person name="Wu F."/>
            <person name="Chen Y."/>
            <person name="Wang J."/>
            <person name="Peng C."/>
            <person name="Meng J."/>
            <person name="Yang L."/>
            <person name="Liu J."/>
            <person name="Wen B."/>
            <person name="Zhang N."/>
            <person name="Huang Z."/>
            <person name="Zhu Q."/>
            <person name="Feng Y."/>
            <person name="Mount A."/>
            <person name="Hedgecock D."/>
            <person name="Xu Z."/>
            <person name="Liu Y."/>
            <person name="Domazet-Loso T."/>
            <person name="Du Y."/>
            <person name="Sun X."/>
            <person name="Zhang S."/>
            <person name="Liu B."/>
            <person name="Cheng P."/>
            <person name="Jiang X."/>
            <person name="Li J."/>
            <person name="Fan D."/>
            <person name="Wang W."/>
            <person name="Fu W."/>
            <person name="Wang T."/>
            <person name="Wang B."/>
            <person name="Zhang J."/>
            <person name="Peng Z."/>
            <person name="Li Y."/>
            <person name="Li N."/>
            <person name="Wang J."/>
            <person name="Chen M."/>
            <person name="He Y."/>
            <person name="Tan F."/>
            <person name="Song X."/>
            <person name="Zheng Q."/>
            <person name="Huang R."/>
            <person name="Yang H."/>
            <person name="Du X."/>
            <person name="Chen L."/>
            <person name="Yang M."/>
            <person name="Gaffney P.M."/>
            <person name="Wang S."/>
            <person name="Luo L."/>
            <person name="She Z."/>
            <person name="Ming Y."/>
            <person name="Huang W."/>
            <person name="Zhang S."/>
            <person name="Huang B."/>
            <person name="Zhang Y."/>
            <person name="Qu T."/>
            <person name="Ni P."/>
            <person name="Miao G."/>
            <person name="Wang J."/>
            <person name="Wang Q."/>
            <person name="Steinberg C.E."/>
            <person name="Wang H."/>
            <person name="Li N."/>
            <person name="Qian L."/>
            <person name="Zhang G."/>
            <person name="Li Y."/>
            <person name="Yang H."/>
            <person name="Liu X."/>
            <person name="Wang J."/>
            <person name="Yin Y."/>
            <person name="Wang J."/>
        </authorList>
    </citation>
    <scope>NUCLEOTIDE SEQUENCE [LARGE SCALE GENOMIC DNA]</scope>
    <source>
        <strain evidence="2">05x7-T-G4-1.051#20</strain>
    </source>
</reference>
<gene>
    <name evidence="2" type="ORF">CGI_10007810</name>
</gene>
<dbReference type="InParanoid" id="K1Q5A2"/>
<dbReference type="EMBL" id="JH816394">
    <property type="protein sequence ID" value="EKC26479.1"/>
    <property type="molecule type" value="Genomic_DNA"/>
</dbReference>
<proteinExistence type="predicted"/>
<dbReference type="HOGENOM" id="CLU_1867067_0_0_1"/>
<name>K1Q5A2_MAGGI</name>
<protein>
    <submittedName>
        <fullName evidence="2">Uncharacterized protein</fullName>
    </submittedName>
</protein>
<sequence>MKDKTGTSGATKDDYEDESHHGTETYAVVDKSITKKGGESTTKTKLVKTKKSKEKHIGKKGSLEEKNVSPVGSRKTNDEGLIYIDVEFTNKPEGSDTNQKPVIHGEEDRTEYTFVDFSKKAPPTPKKHDKEGKKDEY</sequence>
<accession>K1Q5A2</accession>
<dbReference type="AlphaFoldDB" id="K1Q5A2"/>
<evidence type="ECO:0000313" key="2">
    <source>
        <dbReference type="EMBL" id="EKC26479.1"/>
    </source>
</evidence>
<feature type="region of interest" description="Disordered" evidence="1">
    <location>
        <begin position="1"/>
        <end position="75"/>
    </location>
</feature>
<feature type="compositionally biased region" description="Polar residues" evidence="1">
    <location>
        <begin position="1"/>
        <end position="10"/>
    </location>
</feature>
<feature type="compositionally biased region" description="Basic residues" evidence="1">
    <location>
        <begin position="45"/>
        <end position="59"/>
    </location>
</feature>
<evidence type="ECO:0000256" key="1">
    <source>
        <dbReference type="SAM" id="MobiDB-lite"/>
    </source>
</evidence>
<organism evidence="2">
    <name type="scientific">Magallana gigas</name>
    <name type="common">Pacific oyster</name>
    <name type="synonym">Crassostrea gigas</name>
    <dbReference type="NCBI Taxonomy" id="29159"/>
    <lineage>
        <taxon>Eukaryota</taxon>
        <taxon>Metazoa</taxon>
        <taxon>Spiralia</taxon>
        <taxon>Lophotrochozoa</taxon>
        <taxon>Mollusca</taxon>
        <taxon>Bivalvia</taxon>
        <taxon>Autobranchia</taxon>
        <taxon>Pteriomorphia</taxon>
        <taxon>Ostreida</taxon>
        <taxon>Ostreoidea</taxon>
        <taxon>Ostreidae</taxon>
        <taxon>Magallana</taxon>
    </lineage>
</organism>
<feature type="compositionally biased region" description="Basic and acidic residues" evidence="1">
    <location>
        <begin position="126"/>
        <end position="137"/>
    </location>
</feature>